<reference evidence="9 10" key="1">
    <citation type="journal article" date="2012" name="PLoS ONE">
        <title>Sequence and analysis of the genome of the pathogenic yeast Candida orthopsilosis.</title>
        <authorList>
            <person name="Riccombeni A."/>
            <person name="Vidanes G."/>
            <person name="Proux-Wera E."/>
            <person name="Wolfe K.H."/>
            <person name="Butler G."/>
        </authorList>
    </citation>
    <scope>NUCLEOTIDE SEQUENCE [LARGE SCALE GENOMIC DNA]</scope>
    <source>
        <strain evidence="9 10">Co 90-125</strain>
    </source>
</reference>
<evidence type="ECO:0000313" key="10">
    <source>
        <dbReference type="Proteomes" id="UP000005018"/>
    </source>
</evidence>
<dbReference type="SMART" id="SM00847">
    <property type="entry name" value="HA2"/>
    <property type="match status" value="1"/>
</dbReference>
<dbReference type="GO" id="GO:0008186">
    <property type="term" value="F:ATP-dependent activity, acting on RNA"/>
    <property type="evidence" value="ECO:0007669"/>
    <property type="project" value="UniProtKB-ARBA"/>
</dbReference>
<dbReference type="GO" id="GO:0005524">
    <property type="term" value="F:ATP binding"/>
    <property type="evidence" value="ECO:0007669"/>
    <property type="project" value="UniProtKB-KW"/>
</dbReference>
<dbReference type="InterPro" id="IPR011545">
    <property type="entry name" value="DEAD/DEAH_box_helicase_dom"/>
</dbReference>
<dbReference type="Pfam" id="PF00271">
    <property type="entry name" value="Helicase_C"/>
    <property type="match status" value="1"/>
</dbReference>
<evidence type="ECO:0000259" key="6">
    <source>
        <dbReference type="PROSITE" id="PS50908"/>
    </source>
</evidence>
<evidence type="ECO:0000259" key="8">
    <source>
        <dbReference type="PROSITE" id="PS51194"/>
    </source>
</evidence>
<protein>
    <submittedName>
        <fullName evidence="9">Uncharacterized protein</fullName>
    </submittedName>
</protein>
<dbReference type="InterPro" id="IPR027417">
    <property type="entry name" value="P-loop_NTPase"/>
</dbReference>
<dbReference type="Gene3D" id="3.40.50.300">
    <property type="entry name" value="P-loop containing nucleotide triphosphate hydrolases"/>
    <property type="match status" value="2"/>
</dbReference>
<dbReference type="CDD" id="cd23827">
    <property type="entry name" value="RWD_YLR419W-like"/>
    <property type="match status" value="1"/>
</dbReference>
<dbReference type="Pfam" id="PF21010">
    <property type="entry name" value="HA2_C"/>
    <property type="match status" value="1"/>
</dbReference>
<feature type="region of interest" description="Disordered" evidence="5">
    <location>
        <begin position="521"/>
        <end position="546"/>
    </location>
</feature>
<dbReference type="SMART" id="SM00487">
    <property type="entry name" value="DEXDc"/>
    <property type="match status" value="1"/>
</dbReference>
<dbReference type="Pfam" id="PF24385">
    <property type="entry name" value="DSRM_DHX29"/>
    <property type="match status" value="1"/>
</dbReference>
<feature type="region of interest" description="Disordered" evidence="5">
    <location>
        <begin position="36"/>
        <end position="67"/>
    </location>
</feature>
<dbReference type="Pfam" id="PF24899">
    <property type="entry name" value="UBA_DHX29"/>
    <property type="match status" value="1"/>
</dbReference>
<dbReference type="GO" id="GO:0003723">
    <property type="term" value="F:RNA binding"/>
    <property type="evidence" value="ECO:0007669"/>
    <property type="project" value="TreeGrafter"/>
</dbReference>
<feature type="compositionally biased region" description="Basic and acidic residues" evidence="5">
    <location>
        <begin position="52"/>
        <end position="62"/>
    </location>
</feature>
<dbReference type="PANTHER" id="PTHR18934">
    <property type="entry name" value="ATP-DEPENDENT RNA HELICASE"/>
    <property type="match status" value="1"/>
</dbReference>
<gene>
    <name evidence="9" type="ORF">CORT_0C00550</name>
</gene>
<dbReference type="Pfam" id="PF05773">
    <property type="entry name" value="RWD"/>
    <property type="match status" value="1"/>
</dbReference>
<evidence type="ECO:0000256" key="3">
    <source>
        <dbReference type="ARBA" id="ARBA00022806"/>
    </source>
</evidence>
<dbReference type="CDD" id="cd18791">
    <property type="entry name" value="SF2_C_RHA"/>
    <property type="match status" value="1"/>
</dbReference>
<dbReference type="eggNOG" id="KOG0920">
    <property type="taxonomic scope" value="Eukaryota"/>
</dbReference>
<name>H8X3G0_CANO9</name>
<dbReference type="SMART" id="SM00591">
    <property type="entry name" value="RWD"/>
    <property type="match status" value="1"/>
</dbReference>
<evidence type="ECO:0000256" key="5">
    <source>
        <dbReference type="SAM" id="MobiDB-lite"/>
    </source>
</evidence>
<feature type="domain" description="Helicase ATP-binding" evidence="7">
    <location>
        <begin position="579"/>
        <end position="751"/>
    </location>
</feature>
<dbReference type="SMART" id="SM00490">
    <property type="entry name" value="HELICc"/>
    <property type="match status" value="1"/>
</dbReference>
<keyword evidence="2" id="KW-0378">Hydrolase</keyword>
<dbReference type="InterPro" id="IPR014001">
    <property type="entry name" value="Helicase_ATP-bd"/>
</dbReference>
<keyword evidence="4" id="KW-0067">ATP-binding</keyword>
<dbReference type="RefSeq" id="XP_003868337.1">
    <property type="nucleotide sequence ID" value="XM_003868289.1"/>
</dbReference>
<evidence type="ECO:0000259" key="7">
    <source>
        <dbReference type="PROSITE" id="PS51192"/>
    </source>
</evidence>
<dbReference type="OrthoDB" id="5600252at2759"/>
<dbReference type="InterPro" id="IPR006575">
    <property type="entry name" value="RWD_dom"/>
</dbReference>
<dbReference type="Pfam" id="PF00270">
    <property type="entry name" value="DEAD"/>
    <property type="match status" value="1"/>
</dbReference>
<dbReference type="Gene3D" id="1.20.120.1080">
    <property type="match status" value="1"/>
</dbReference>
<organism evidence="9 10">
    <name type="scientific">Candida orthopsilosis (strain 90-125)</name>
    <name type="common">Yeast</name>
    <dbReference type="NCBI Taxonomy" id="1136231"/>
    <lineage>
        <taxon>Eukaryota</taxon>
        <taxon>Fungi</taxon>
        <taxon>Dikarya</taxon>
        <taxon>Ascomycota</taxon>
        <taxon>Saccharomycotina</taxon>
        <taxon>Pichiomycetes</taxon>
        <taxon>Debaryomycetaceae</taxon>
        <taxon>Candida/Lodderomyces clade</taxon>
        <taxon>Candida</taxon>
    </lineage>
</organism>
<sequence length="1360" mass="153999">MLLVSLTLFGPLLSHIRDRNQKKKIPNQCISLEMAKNKNKPVAEPVTKKKASKETTPDDPKKPSRGLVVGENFGWTGKLPVTLLNEHCQKQKWNKCQYDMMRRSNGYVGIVTLSWENPKTRELITVKYTPTYSPRETSNEARHMVATFVLHRVNYVKNMKMLLPIIFRDYWSDLEKERLQLLKDDKTLHDKRYNVNPFSVVMEQQKAKAEKEKERTAKDNQNLKTHKPVINIGQKPVPSVATTTKSPIPRGAWEHAPLMDIPSDMRVEIERSVQRHLQWNEGNKTADGSTVKKLLGLGFRESHVKEALQYTSEFIDALEWLIFHIPEDDLPILFAKSRKDSEVSLTISQNLKTELVLKRLRHSGFDEDEIIRVYQETGENEIETAVRLTKLLATEENETPTEDQSQELWDQEVEAIDSTRGATVSDGKSITVPLNPISVGEGAIELKVFKSSNYPNEIPGIQLVVAEKYNLANYVKLSIVRSLLKTLHIGECMIFSIIEWLEENLINIINDPGPLVNYRKETEKREHSQGADKGFKGRKRVKQNENEIKSSYKNRAALLQQSLTERGKLPVSKKAQEIVNTINQNAITLITGETGSGKSTQIVQYILDNLNAEGDFATTIFCTQPRRISAIGLAARITEERGDTLGQETGYMIRGENKVGPTTRITFLTTGILLRILQNITKDEDRSLFDNLGYIFIDEVHERSVDSDFLLIILRDILKKFPKLRIVLMSATIKIDKFNEFFKKVLVHKHVEGRTFPITDFYLDDILDALDYSMEVAGETIKLRADSAFFKSGNINYELIAQLVKDIDMKLTQEDNFGSILIFMPGVPEINRAIKAINNIADFWTLPLHSSLSSQEQKKVFQSARGQRKVVVSTNIAETSITIPDCVVVIDSGRSKSMFFDTSLNATKLVEEWCSQAEIKQRRGRSGRVTAGTCYHLYTKGTENSMLPQPIPEIMRVRLENLYLIVKSMGVKNVENFIASGLDSPDQSSLLSAKTFLQDVGALQGEKLTTLGQYLSYLPTDPHTGKLLLLGCLFRCLDFCSVLAAISSVGSIFVHSVENRDKIKNVTEKHSDKQGDFIAMANIYLAYLESSNKKFMTENCLSYNSLRDISSTRQQYYQLLSEIGFTTSPTVPKKVSKPNYYMIRAIIIGSFYPNVARVQYPPRKFLKSSSGAIEADADARLTKYWIKNENPIKQDSLLAANRVFIHPSSILFGKNTTGFEIDEDLELQITREDGSVDIDKARQMIPLNKPIPVSKHTFIAYRSSHFSNKLYVNGVTPSNTLATLLFGGSFEYDLHPTNGTPSNGIILDKWLPVRTWCKNGVLIKQVRKLLNTYMDSRLSRVSTVDDNNDIVEIIEKAVSL</sequence>
<dbReference type="SUPFAM" id="SSF54495">
    <property type="entry name" value="UBC-like"/>
    <property type="match status" value="1"/>
</dbReference>
<evidence type="ECO:0000256" key="4">
    <source>
        <dbReference type="ARBA" id="ARBA00022840"/>
    </source>
</evidence>
<dbReference type="InterPro" id="IPR001650">
    <property type="entry name" value="Helicase_C-like"/>
</dbReference>
<dbReference type="GeneID" id="14539933"/>
<dbReference type="InterPro" id="IPR002464">
    <property type="entry name" value="DNA/RNA_helicase_DEAH_CS"/>
</dbReference>
<dbReference type="PANTHER" id="PTHR18934:SF267">
    <property type="entry name" value="ATP-DEPENDENT RNA HELICASE YLR419W-RELATED"/>
    <property type="match status" value="1"/>
</dbReference>
<dbReference type="SUPFAM" id="SSF52540">
    <property type="entry name" value="P-loop containing nucleoside triphosphate hydrolases"/>
    <property type="match status" value="1"/>
</dbReference>
<feature type="domain" description="RWD" evidence="6">
    <location>
        <begin position="411"/>
        <end position="508"/>
    </location>
</feature>
<dbReference type="GO" id="GO:0016787">
    <property type="term" value="F:hydrolase activity"/>
    <property type="evidence" value="ECO:0007669"/>
    <property type="project" value="UniProtKB-KW"/>
</dbReference>
<dbReference type="SUPFAM" id="SSF46934">
    <property type="entry name" value="UBA-like"/>
    <property type="match status" value="1"/>
</dbReference>
<dbReference type="EMBL" id="HE681721">
    <property type="protein sequence ID" value="CCG25433.1"/>
    <property type="molecule type" value="Genomic_DNA"/>
</dbReference>
<evidence type="ECO:0000256" key="1">
    <source>
        <dbReference type="ARBA" id="ARBA00022741"/>
    </source>
</evidence>
<dbReference type="InterPro" id="IPR056328">
    <property type="entry name" value="DSRM_DHX29"/>
</dbReference>
<accession>H8X3G0</accession>
<keyword evidence="10" id="KW-1185">Reference proteome</keyword>
<keyword evidence="3" id="KW-0347">Helicase</keyword>
<dbReference type="InterPro" id="IPR016135">
    <property type="entry name" value="UBQ-conjugating_enzyme/RWD"/>
</dbReference>
<dbReference type="PROSITE" id="PS51194">
    <property type="entry name" value="HELICASE_CTER"/>
    <property type="match status" value="1"/>
</dbReference>
<evidence type="ECO:0000313" key="9">
    <source>
        <dbReference type="EMBL" id="CCG25433.1"/>
    </source>
</evidence>
<dbReference type="PROSITE" id="PS51192">
    <property type="entry name" value="HELICASE_ATP_BIND_1"/>
    <property type="match status" value="1"/>
</dbReference>
<dbReference type="PROSITE" id="PS00690">
    <property type="entry name" value="DEAH_ATP_HELICASE"/>
    <property type="match status" value="1"/>
</dbReference>
<dbReference type="InterPro" id="IPR007502">
    <property type="entry name" value="Helicase-assoc_dom"/>
</dbReference>
<keyword evidence="1" id="KW-0547">Nucleotide-binding</keyword>
<dbReference type="GO" id="GO:0004386">
    <property type="term" value="F:helicase activity"/>
    <property type="evidence" value="ECO:0007669"/>
    <property type="project" value="UniProtKB-KW"/>
</dbReference>
<dbReference type="InterPro" id="IPR056890">
    <property type="entry name" value="UBA_DHX29-like"/>
</dbReference>
<dbReference type="GO" id="GO:1990904">
    <property type="term" value="C:ribonucleoprotein complex"/>
    <property type="evidence" value="ECO:0007669"/>
    <property type="project" value="UniProtKB-ARBA"/>
</dbReference>
<dbReference type="CDD" id="cd17917">
    <property type="entry name" value="DEXHc_RHA-like"/>
    <property type="match status" value="1"/>
</dbReference>
<dbReference type="InterPro" id="IPR009060">
    <property type="entry name" value="UBA-like_sf"/>
</dbReference>
<proteinExistence type="predicted"/>
<feature type="compositionally biased region" description="Basic and acidic residues" evidence="5">
    <location>
        <begin position="521"/>
        <end position="535"/>
    </location>
</feature>
<dbReference type="HOGENOM" id="CLU_001832_4_0_1"/>
<dbReference type="PROSITE" id="PS50908">
    <property type="entry name" value="RWD"/>
    <property type="match status" value="1"/>
</dbReference>
<dbReference type="Gene3D" id="3.10.110.10">
    <property type="entry name" value="Ubiquitin Conjugating Enzyme"/>
    <property type="match status" value="1"/>
</dbReference>
<evidence type="ECO:0000256" key="2">
    <source>
        <dbReference type="ARBA" id="ARBA00022801"/>
    </source>
</evidence>
<feature type="domain" description="Helicase C-terminal" evidence="8">
    <location>
        <begin position="803"/>
        <end position="970"/>
    </location>
</feature>
<dbReference type="KEGG" id="cot:CORT_0C00550"/>
<dbReference type="Proteomes" id="UP000005018">
    <property type="component" value="Chromosome 3"/>
</dbReference>